<dbReference type="InterPro" id="IPR014284">
    <property type="entry name" value="RNA_pol_sigma-70_dom"/>
</dbReference>
<dbReference type="OrthoDB" id="659855at2"/>
<dbReference type="PANTHER" id="PTHR43133">
    <property type="entry name" value="RNA POLYMERASE ECF-TYPE SIGMA FACTO"/>
    <property type="match status" value="1"/>
</dbReference>
<dbReference type="Pfam" id="PF08281">
    <property type="entry name" value="Sigma70_r4_2"/>
    <property type="match status" value="1"/>
</dbReference>
<dbReference type="EMBL" id="QRDV01000007">
    <property type="protein sequence ID" value="RED43009.1"/>
    <property type="molecule type" value="Genomic_DNA"/>
</dbReference>
<dbReference type="InterPro" id="IPR007627">
    <property type="entry name" value="RNA_pol_sigma70_r2"/>
</dbReference>
<accession>A0A3D9H0H0</accession>
<proteinExistence type="inferred from homology"/>
<dbReference type="InterPro" id="IPR014327">
    <property type="entry name" value="RNA_pol_sigma70_bacteroid"/>
</dbReference>
<sequence>MSKNSRNICHSKTFEFIYNTYAKAIRRFLFFKTQDVEAAEDILQDVFVKLWDNCSNVDYDKVKSYLYSIANNMFINEKKHQKVVHKYNENHKKHDTNESPEFIMLEKEFMEKLEKTIASLPEKQREVFLLNRIEKKKYKDIADMLNISVKAVEKRMHQALVVMRTEIGKV</sequence>
<keyword evidence="3" id="KW-0731">Sigma factor</keyword>
<evidence type="ECO:0000313" key="8">
    <source>
        <dbReference type="Proteomes" id="UP000256980"/>
    </source>
</evidence>
<name>A0A3D9H0H0_9FLAO</name>
<dbReference type="SUPFAM" id="SSF88946">
    <property type="entry name" value="Sigma2 domain of RNA polymerase sigma factors"/>
    <property type="match status" value="1"/>
</dbReference>
<comment type="similarity">
    <text evidence="1">Belongs to the sigma-70 factor family. ECF subfamily.</text>
</comment>
<evidence type="ECO:0000256" key="4">
    <source>
        <dbReference type="ARBA" id="ARBA00023163"/>
    </source>
</evidence>
<dbReference type="NCBIfam" id="TIGR02937">
    <property type="entry name" value="sigma70-ECF"/>
    <property type="match status" value="1"/>
</dbReference>
<organism evidence="7 8">
    <name type="scientific">Winogradskyella eximia</name>
    <dbReference type="NCBI Taxonomy" id="262006"/>
    <lineage>
        <taxon>Bacteria</taxon>
        <taxon>Pseudomonadati</taxon>
        <taxon>Bacteroidota</taxon>
        <taxon>Flavobacteriia</taxon>
        <taxon>Flavobacteriales</taxon>
        <taxon>Flavobacteriaceae</taxon>
        <taxon>Winogradskyella</taxon>
    </lineage>
</organism>
<dbReference type="InterPro" id="IPR036388">
    <property type="entry name" value="WH-like_DNA-bd_sf"/>
</dbReference>
<dbReference type="Proteomes" id="UP000256980">
    <property type="component" value="Unassembled WGS sequence"/>
</dbReference>
<evidence type="ECO:0000259" key="6">
    <source>
        <dbReference type="Pfam" id="PF08281"/>
    </source>
</evidence>
<dbReference type="GO" id="GO:0006352">
    <property type="term" value="P:DNA-templated transcription initiation"/>
    <property type="evidence" value="ECO:0007669"/>
    <property type="project" value="InterPro"/>
</dbReference>
<dbReference type="GO" id="GO:0003677">
    <property type="term" value="F:DNA binding"/>
    <property type="evidence" value="ECO:0007669"/>
    <property type="project" value="InterPro"/>
</dbReference>
<dbReference type="Gene3D" id="1.10.1740.10">
    <property type="match status" value="1"/>
</dbReference>
<dbReference type="InterPro" id="IPR013325">
    <property type="entry name" value="RNA_pol_sigma_r2"/>
</dbReference>
<dbReference type="InterPro" id="IPR013324">
    <property type="entry name" value="RNA_pol_sigma_r3/r4-like"/>
</dbReference>
<feature type="domain" description="RNA polymerase sigma factor 70 region 4 type 2" evidence="6">
    <location>
        <begin position="111"/>
        <end position="160"/>
    </location>
</feature>
<protein>
    <submittedName>
        <fullName evidence="7">RNA polymerase sigma-70 factor (ECF subfamily)</fullName>
    </submittedName>
</protein>
<keyword evidence="8" id="KW-1185">Reference proteome</keyword>
<evidence type="ECO:0000256" key="2">
    <source>
        <dbReference type="ARBA" id="ARBA00023015"/>
    </source>
</evidence>
<dbReference type="Gene3D" id="1.10.10.10">
    <property type="entry name" value="Winged helix-like DNA-binding domain superfamily/Winged helix DNA-binding domain"/>
    <property type="match status" value="1"/>
</dbReference>
<dbReference type="AlphaFoldDB" id="A0A3D9H0H0"/>
<dbReference type="SUPFAM" id="SSF88659">
    <property type="entry name" value="Sigma3 and sigma4 domains of RNA polymerase sigma factors"/>
    <property type="match status" value="1"/>
</dbReference>
<dbReference type="PANTHER" id="PTHR43133:SF46">
    <property type="entry name" value="RNA POLYMERASE SIGMA-70 FACTOR ECF SUBFAMILY"/>
    <property type="match status" value="1"/>
</dbReference>
<dbReference type="RefSeq" id="WP_115818186.1">
    <property type="nucleotide sequence ID" value="NZ_QRDV01000007.1"/>
</dbReference>
<dbReference type="InterPro" id="IPR013249">
    <property type="entry name" value="RNA_pol_sigma70_r4_t2"/>
</dbReference>
<evidence type="ECO:0000256" key="1">
    <source>
        <dbReference type="ARBA" id="ARBA00010641"/>
    </source>
</evidence>
<reference evidence="7 8" key="1">
    <citation type="submission" date="2018-07" db="EMBL/GenBank/DDBJ databases">
        <title>Genomic Encyclopedia of Type Strains, Phase III (KMG-III): the genomes of soil and plant-associated and newly described type strains.</title>
        <authorList>
            <person name="Whitman W."/>
        </authorList>
    </citation>
    <scope>NUCLEOTIDE SEQUENCE [LARGE SCALE GENOMIC DNA]</scope>
    <source>
        <strain evidence="7 8">CECT 7946</strain>
    </source>
</reference>
<dbReference type="NCBIfam" id="TIGR02985">
    <property type="entry name" value="Sig70_bacteroi1"/>
    <property type="match status" value="1"/>
</dbReference>
<evidence type="ECO:0000313" key="7">
    <source>
        <dbReference type="EMBL" id="RED43009.1"/>
    </source>
</evidence>
<gene>
    <name evidence="7" type="ORF">DFQ10_107197</name>
</gene>
<dbReference type="GO" id="GO:0016987">
    <property type="term" value="F:sigma factor activity"/>
    <property type="evidence" value="ECO:0007669"/>
    <property type="project" value="UniProtKB-KW"/>
</dbReference>
<evidence type="ECO:0000259" key="5">
    <source>
        <dbReference type="Pfam" id="PF04542"/>
    </source>
</evidence>
<evidence type="ECO:0000256" key="3">
    <source>
        <dbReference type="ARBA" id="ARBA00023082"/>
    </source>
</evidence>
<dbReference type="Pfam" id="PF04542">
    <property type="entry name" value="Sigma70_r2"/>
    <property type="match status" value="1"/>
</dbReference>
<dbReference type="CDD" id="cd06171">
    <property type="entry name" value="Sigma70_r4"/>
    <property type="match status" value="1"/>
</dbReference>
<comment type="caution">
    <text evidence="7">The sequence shown here is derived from an EMBL/GenBank/DDBJ whole genome shotgun (WGS) entry which is preliminary data.</text>
</comment>
<feature type="domain" description="RNA polymerase sigma-70 region 2" evidence="5">
    <location>
        <begin position="17"/>
        <end position="81"/>
    </location>
</feature>
<keyword evidence="2" id="KW-0805">Transcription regulation</keyword>
<keyword evidence="4" id="KW-0804">Transcription</keyword>
<dbReference type="InterPro" id="IPR039425">
    <property type="entry name" value="RNA_pol_sigma-70-like"/>
</dbReference>